<evidence type="ECO:0000313" key="1">
    <source>
        <dbReference type="EMBL" id="KAL2475932.1"/>
    </source>
</evidence>
<name>A0ABD1QI85_9LAMI</name>
<comment type="caution">
    <text evidence="1">The sequence shown here is derived from an EMBL/GenBank/DDBJ whole genome shotgun (WGS) entry which is preliminary data.</text>
</comment>
<accession>A0ABD1QI85</accession>
<gene>
    <name evidence="1" type="ORF">Adt_36668</name>
</gene>
<dbReference type="AlphaFoldDB" id="A0ABD1QI85"/>
<protein>
    <submittedName>
        <fullName evidence="1">DNA repair protein UVH3</fullName>
    </submittedName>
</protein>
<evidence type="ECO:0000313" key="2">
    <source>
        <dbReference type="Proteomes" id="UP001604336"/>
    </source>
</evidence>
<sequence>MLQCQQIGTGIKPKRLHDLHLFQTTGPVESNPNEVGDLEVGGGFCVDEMECENNMDKINASQNDCPSIETQSLKEYLKCGDGFCLDDEGEEMEGVEPASSPLRTTIFIKSDPFDRLDDVQENQKIVESVSTPTRTLDGVVVESELVVGHHPFLCIFQGCCWKR</sequence>
<proteinExistence type="predicted"/>
<dbReference type="Proteomes" id="UP001604336">
    <property type="component" value="Unassembled WGS sequence"/>
</dbReference>
<dbReference type="EMBL" id="JBFOLK010000011">
    <property type="protein sequence ID" value="KAL2475932.1"/>
    <property type="molecule type" value="Genomic_DNA"/>
</dbReference>
<reference evidence="2" key="1">
    <citation type="submission" date="2024-07" db="EMBL/GenBank/DDBJ databases">
        <title>Two chromosome-level genome assemblies of Korean endemic species Abeliophyllum distichum and Forsythia ovata (Oleaceae).</title>
        <authorList>
            <person name="Jang H."/>
        </authorList>
    </citation>
    <scope>NUCLEOTIDE SEQUENCE [LARGE SCALE GENOMIC DNA]</scope>
</reference>
<keyword evidence="2" id="KW-1185">Reference proteome</keyword>
<organism evidence="1 2">
    <name type="scientific">Abeliophyllum distichum</name>
    <dbReference type="NCBI Taxonomy" id="126358"/>
    <lineage>
        <taxon>Eukaryota</taxon>
        <taxon>Viridiplantae</taxon>
        <taxon>Streptophyta</taxon>
        <taxon>Embryophyta</taxon>
        <taxon>Tracheophyta</taxon>
        <taxon>Spermatophyta</taxon>
        <taxon>Magnoliopsida</taxon>
        <taxon>eudicotyledons</taxon>
        <taxon>Gunneridae</taxon>
        <taxon>Pentapetalae</taxon>
        <taxon>asterids</taxon>
        <taxon>lamiids</taxon>
        <taxon>Lamiales</taxon>
        <taxon>Oleaceae</taxon>
        <taxon>Forsythieae</taxon>
        <taxon>Abeliophyllum</taxon>
    </lineage>
</organism>